<feature type="domain" description="NADPH-dependent FMN reductase-like" evidence="1">
    <location>
        <begin position="5"/>
        <end position="147"/>
    </location>
</feature>
<dbReference type="InterPro" id="IPR029039">
    <property type="entry name" value="Flavoprotein-like_sf"/>
</dbReference>
<comment type="caution">
    <text evidence="2">The sequence shown here is derived from an EMBL/GenBank/DDBJ whole genome shotgun (WGS) entry which is preliminary data.</text>
</comment>
<dbReference type="EC" id="1.-.-.-" evidence="2"/>
<evidence type="ECO:0000313" key="2">
    <source>
        <dbReference type="EMBL" id="MFD1429185.1"/>
    </source>
</evidence>
<keyword evidence="2" id="KW-0560">Oxidoreductase</keyword>
<reference evidence="3" key="1">
    <citation type="journal article" date="2019" name="Int. J. Syst. Evol. Microbiol.">
        <title>The Global Catalogue of Microorganisms (GCM) 10K type strain sequencing project: providing services to taxonomists for standard genome sequencing and annotation.</title>
        <authorList>
            <consortium name="The Broad Institute Genomics Platform"/>
            <consortium name="The Broad Institute Genome Sequencing Center for Infectious Disease"/>
            <person name="Wu L."/>
            <person name="Ma J."/>
        </authorList>
    </citation>
    <scope>NUCLEOTIDE SEQUENCE [LARGE SCALE GENOMIC DNA]</scope>
    <source>
        <strain evidence="3">CCM 8980</strain>
    </source>
</reference>
<proteinExistence type="predicted"/>
<dbReference type="InterPro" id="IPR005025">
    <property type="entry name" value="FMN_Rdtase-like_dom"/>
</dbReference>
<dbReference type="Gene3D" id="3.40.50.360">
    <property type="match status" value="1"/>
</dbReference>
<protein>
    <submittedName>
        <fullName evidence="2">NADPH-dependent FMN reductase</fullName>
        <ecNumber evidence="2">1.-.-.-</ecNumber>
    </submittedName>
</protein>
<keyword evidence="3" id="KW-1185">Reference proteome</keyword>
<evidence type="ECO:0000313" key="3">
    <source>
        <dbReference type="Proteomes" id="UP001597196"/>
    </source>
</evidence>
<dbReference type="Pfam" id="PF03358">
    <property type="entry name" value="FMN_red"/>
    <property type="match status" value="1"/>
</dbReference>
<gene>
    <name evidence="2" type="ORF">ACFQ4P_02830</name>
</gene>
<name>A0ABW4CHW7_9LACO</name>
<dbReference type="PANTHER" id="PTHR30543">
    <property type="entry name" value="CHROMATE REDUCTASE"/>
    <property type="match status" value="1"/>
</dbReference>
<dbReference type="InterPro" id="IPR050712">
    <property type="entry name" value="NAD(P)H-dep_reductase"/>
</dbReference>
<evidence type="ECO:0000259" key="1">
    <source>
        <dbReference type="Pfam" id="PF03358"/>
    </source>
</evidence>
<accession>A0ABW4CHW7</accession>
<organism evidence="2 3">
    <name type="scientific">Lacticaseibacillus mingshuiensis</name>
    <dbReference type="NCBI Taxonomy" id="2799574"/>
    <lineage>
        <taxon>Bacteria</taxon>
        <taxon>Bacillati</taxon>
        <taxon>Bacillota</taxon>
        <taxon>Bacilli</taxon>
        <taxon>Lactobacillales</taxon>
        <taxon>Lactobacillaceae</taxon>
        <taxon>Lacticaseibacillus</taxon>
    </lineage>
</organism>
<dbReference type="PANTHER" id="PTHR30543:SF21">
    <property type="entry name" value="NAD(P)H-DEPENDENT FMN REDUCTASE LOT6"/>
    <property type="match status" value="1"/>
</dbReference>
<sequence>MTHYIGIAGTNAAHSTNRQLIAYMKQHFADQATIDIAEIGGWPLFMKNPGKKLPAQATALAKQIEEADGVIIATPEYDHAVPAVLSSALAWLSYGIDPLAGKPVMIVGASYGSLGTSRAQAQLRQILDSPEVRASVMPSSEFLVGHSLDAFDENGDLKDPQLVAPLDVLFKEFGVFGKITQELVGSLAAIKKQASSVNWVKD</sequence>
<dbReference type="Proteomes" id="UP001597196">
    <property type="component" value="Unassembled WGS sequence"/>
</dbReference>
<dbReference type="RefSeq" id="WP_203626130.1">
    <property type="nucleotide sequence ID" value="NZ_BOLQ01000002.1"/>
</dbReference>
<dbReference type="GO" id="GO:0016491">
    <property type="term" value="F:oxidoreductase activity"/>
    <property type="evidence" value="ECO:0007669"/>
    <property type="project" value="UniProtKB-KW"/>
</dbReference>
<dbReference type="SUPFAM" id="SSF52218">
    <property type="entry name" value="Flavoproteins"/>
    <property type="match status" value="1"/>
</dbReference>
<dbReference type="EMBL" id="JBHTOC010000003">
    <property type="protein sequence ID" value="MFD1429185.1"/>
    <property type="molecule type" value="Genomic_DNA"/>
</dbReference>